<evidence type="ECO:0000313" key="2">
    <source>
        <dbReference type="Proteomes" id="UP000006844"/>
    </source>
</evidence>
<evidence type="ECO:0008006" key="3">
    <source>
        <dbReference type="Google" id="ProtNLM"/>
    </source>
</evidence>
<dbReference type="STRING" id="401053.AciPR4_4201"/>
<organism evidence="1 2">
    <name type="scientific">Terriglobus saanensis (strain ATCC BAA-1853 / DSM 23119 / SP1PR4)</name>
    <dbReference type="NCBI Taxonomy" id="401053"/>
    <lineage>
        <taxon>Bacteria</taxon>
        <taxon>Pseudomonadati</taxon>
        <taxon>Acidobacteriota</taxon>
        <taxon>Terriglobia</taxon>
        <taxon>Terriglobales</taxon>
        <taxon>Acidobacteriaceae</taxon>
        <taxon>Terriglobus</taxon>
    </lineage>
</organism>
<gene>
    <name evidence="1" type="ordered locus">AciPR4_4201</name>
</gene>
<reference evidence="1 2" key="1">
    <citation type="journal article" date="2012" name="Stand. Genomic Sci.">
        <title>Complete genome sequence of Terriglobus saanensis type strain SP1PR4(T), an Acidobacteria from tundra soil.</title>
        <authorList>
            <person name="Rawat S.R."/>
            <person name="Mannisto M.K."/>
            <person name="Starovoytov V."/>
            <person name="Goodwin L."/>
            <person name="Nolan M."/>
            <person name="Hauser L."/>
            <person name="Land M."/>
            <person name="Davenport K.W."/>
            <person name="Woyke T."/>
            <person name="Haggblom M.M."/>
        </authorList>
    </citation>
    <scope>NUCLEOTIDE SEQUENCE</scope>
    <source>
        <strain evidence="2">ATCC BAA-1853 / DSM 23119 / SP1PR4</strain>
    </source>
</reference>
<sequence>MVMKPAAKTRTIAAGEFKAKCLSLMNDLPSSGSIAITKRGKVVAELNPPSKKNGKFRSIFGRSRAIEIEGDIISPLPQELTLPEELWD</sequence>
<proteinExistence type="predicted"/>
<dbReference type="EMBL" id="CP002467">
    <property type="protein sequence ID" value="ADV84946.1"/>
    <property type="molecule type" value="Genomic_DNA"/>
</dbReference>
<dbReference type="Proteomes" id="UP000006844">
    <property type="component" value="Chromosome"/>
</dbReference>
<name>E8V655_TERSS</name>
<dbReference type="KEGG" id="tsa:AciPR4_4201"/>
<evidence type="ECO:0000313" key="1">
    <source>
        <dbReference type="EMBL" id="ADV84946.1"/>
    </source>
</evidence>
<dbReference type="HOGENOM" id="CLU_163140_4_0_0"/>
<dbReference type="eggNOG" id="COG4118">
    <property type="taxonomic scope" value="Bacteria"/>
</dbReference>
<dbReference type="AlphaFoldDB" id="E8V655"/>
<protein>
    <recommendedName>
        <fullName evidence="3">Prevent-host-death family protein</fullName>
    </recommendedName>
</protein>
<accession>E8V655</accession>
<keyword evidence="2" id="KW-1185">Reference proteome</keyword>